<dbReference type="GO" id="GO:0006888">
    <property type="term" value="P:endoplasmic reticulum to Golgi vesicle-mediated transport"/>
    <property type="evidence" value="ECO:0007669"/>
    <property type="project" value="TreeGrafter"/>
</dbReference>
<keyword evidence="9" id="KW-1185">Reference proteome</keyword>
<dbReference type="Gene3D" id="2.60.120.200">
    <property type="match status" value="1"/>
</dbReference>
<keyword evidence="5 6" id="KW-0472">Membrane</keyword>
<reference evidence="8 9" key="1">
    <citation type="journal article" date="2015" name="Genome Biol. Evol.">
        <title>Phylogenomic analyses indicate that early fungi evolved digesting cell walls of algal ancestors of land plants.</title>
        <authorList>
            <person name="Chang Y."/>
            <person name="Wang S."/>
            <person name="Sekimoto S."/>
            <person name="Aerts A.L."/>
            <person name="Choi C."/>
            <person name="Clum A."/>
            <person name="LaButti K.M."/>
            <person name="Lindquist E.A."/>
            <person name="Yee Ngan C."/>
            <person name="Ohm R.A."/>
            <person name="Salamov A.A."/>
            <person name="Grigoriev I.V."/>
            <person name="Spatafora J.W."/>
            <person name="Berbee M.L."/>
        </authorList>
    </citation>
    <scope>NUCLEOTIDE SEQUENCE [LARGE SCALE GENOMIC DNA]</scope>
    <source>
        <strain evidence="8 9">NRRL 28638</strain>
    </source>
</reference>
<evidence type="ECO:0000256" key="6">
    <source>
        <dbReference type="SAM" id="Phobius"/>
    </source>
</evidence>
<dbReference type="GO" id="GO:0005537">
    <property type="term" value="F:D-mannose binding"/>
    <property type="evidence" value="ECO:0007669"/>
    <property type="project" value="TreeGrafter"/>
</dbReference>
<evidence type="ECO:0000256" key="3">
    <source>
        <dbReference type="ARBA" id="ARBA00022729"/>
    </source>
</evidence>
<dbReference type="GO" id="GO:0005789">
    <property type="term" value="C:endoplasmic reticulum membrane"/>
    <property type="evidence" value="ECO:0007669"/>
    <property type="project" value="TreeGrafter"/>
</dbReference>
<dbReference type="PANTHER" id="PTHR12223">
    <property type="entry name" value="VESICULAR MANNOSE-BINDING LECTIN"/>
    <property type="match status" value="1"/>
</dbReference>
<dbReference type="Proteomes" id="UP000070444">
    <property type="component" value="Unassembled WGS sequence"/>
</dbReference>
<keyword evidence="3" id="KW-0732">Signal</keyword>
<keyword evidence="2 6" id="KW-0812">Transmembrane</keyword>
<organism evidence="8 9">
    <name type="scientific">Conidiobolus coronatus (strain ATCC 28846 / CBS 209.66 / NRRL 28638)</name>
    <name type="common">Delacroixia coronata</name>
    <dbReference type="NCBI Taxonomy" id="796925"/>
    <lineage>
        <taxon>Eukaryota</taxon>
        <taxon>Fungi</taxon>
        <taxon>Fungi incertae sedis</taxon>
        <taxon>Zoopagomycota</taxon>
        <taxon>Entomophthoromycotina</taxon>
        <taxon>Entomophthoromycetes</taxon>
        <taxon>Entomophthorales</taxon>
        <taxon>Ancylistaceae</taxon>
        <taxon>Conidiobolus</taxon>
    </lineage>
</organism>
<protein>
    <recommendedName>
        <fullName evidence="7">L-type lectin-like domain-containing protein</fullName>
    </recommendedName>
</protein>
<evidence type="ECO:0000256" key="2">
    <source>
        <dbReference type="ARBA" id="ARBA00022692"/>
    </source>
</evidence>
<dbReference type="PANTHER" id="PTHR12223:SF45">
    <property type="entry name" value="RE50040P"/>
    <property type="match status" value="1"/>
</dbReference>
<accession>A0A137P2U5</accession>
<dbReference type="GO" id="GO:0005793">
    <property type="term" value="C:endoplasmic reticulum-Golgi intermediate compartment"/>
    <property type="evidence" value="ECO:0007669"/>
    <property type="project" value="TreeGrafter"/>
</dbReference>
<name>A0A137P2U5_CONC2</name>
<feature type="domain" description="L-type lectin-like" evidence="7">
    <location>
        <begin position="29"/>
        <end position="250"/>
    </location>
</feature>
<proteinExistence type="predicted"/>
<keyword evidence="4 6" id="KW-1133">Transmembrane helix</keyword>
<dbReference type="AlphaFoldDB" id="A0A137P2U5"/>
<dbReference type="SUPFAM" id="SSF49899">
    <property type="entry name" value="Concanavalin A-like lectins/glucanases"/>
    <property type="match status" value="1"/>
</dbReference>
<dbReference type="EMBL" id="KQ964542">
    <property type="protein sequence ID" value="KXN69261.1"/>
    <property type="molecule type" value="Genomic_DNA"/>
</dbReference>
<comment type="subcellular location">
    <subcellularLocation>
        <location evidence="1">Membrane</location>
        <topology evidence="1">Single-pass type I membrane protein</topology>
    </subcellularLocation>
</comment>
<dbReference type="Pfam" id="PF03388">
    <property type="entry name" value="Lectin_leg-like"/>
    <property type="match status" value="1"/>
</dbReference>
<dbReference type="PROSITE" id="PS51328">
    <property type="entry name" value="L_LECTIN_LIKE"/>
    <property type="match status" value="1"/>
</dbReference>
<evidence type="ECO:0000313" key="8">
    <source>
        <dbReference type="EMBL" id="KXN69261.1"/>
    </source>
</evidence>
<feature type="transmembrane region" description="Helical" evidence="6">
    <location>
        <begin position="272"/>
        <end position="292"/>
    </location>
</feature>
<dbReference type="InterPro" id="IPR013320">
    <property type="entry name" value="ConA-like_dom_sf"/>
</dbReference>
<dbReference type="OMA" id="GCTADIR"/>
<gene>
    <name evidence="8" type="ORF">CONCODRAFT_79421</name>
</gene>
<evidence type="ECO:0000256" key="1">
    <source>
        <dbReference type="ARBA" id="ARBA00004479"/>
    </source>
</evidence>
<evidence type="ECO:0000259" key="7">
    <source>
        <dbReference type="PROSITE" id="PS51328"/>
    </source>
</evidence>
<dbReference type="InterPro" id="IPR051136">
    <property type="entry name" value="Intracellular_Lectin-GPT"/>
</dbReference>
<dbReference type="GO" id="GO:0030134">
    <property type="term" value="C:COPII-coated ER to Golgi transport vesicle"/>
    <property type="evidence" value="ECO:0007669"/>
    <property type="project" value="TreeGrafter"/>
</dbReference>
<evidence type="ECO:0000256" key="5">
    <source>
        <dbReference type="ARBA" id="ARBA00023136"/>
    </source>
</evidence>
<dbReference type="InterPro" id="IPR005052">
    <property type="entry name" value="Lectin_leg"/>
</dbReference>
<dbReference type="GO" id="GO:0000139">
    <property type="term" value="C:Golgi membrane"/>
    <property type="evidence" value="ECO:0007669"/>
    <property type="project" value="TreeGrafter"/>
</dbReference>
<evidence type="ECO:0000313" key="9">
    <source>
        <dbReference type="Proteomes" id="UP000070444"/>
    </source>
</evidence>
<dbReference type="STRING" id="796925.A0A137P2U5"/>
<evidence type="ECO:0000256" key="4">
    <source>
        <dbReference type="ARBA" id="ARBA00022989"/>
    </source>
</evidence>
<dbReference type="OrthoDB" id="270293at2759"/>
<sequence length="303" mass="34544">MRSIKLIYHIFSLYSVASQFKEETGKGDFEETTPHSLYPPFVNVFDIENWDFGGDAIVDTYSHIRLTPDNPSKSGYLWSKDYLPNKNWQVEFKFKVGGISKGLSGDGFAFWAARERAISGPVFGSKDYFNGLGIFFDTFHNAMTNDIEFPYISAQIGDGNMHYDNDQDGKPTEKSGCSYDFKNHNNVKAKITYVKDVSLELRLQKDDDDWTTCFAIPNVKLPENIYLGFSGLTGQLHDQHDINYVTTRVAENIGTYKADFASQPYVKHSSHWGKLFLIFVIVGVVALMYVGYQSQQKKARKRF</sequence>